<sequence>MSTSADQTNLGKIAKILSIDISAKPHVQLVKKKPQIKITQENLTDDENENQVESKIFKKLADNNVKGHYFESSNLNFLFQKEETKGDDIEIENNNDWQILDQDKQGIQMTLEQTQELFDTKKQNYIIESDCQIEELKYEIDQDDQSFQISDENSFSETNIMKSIKKSRYLPDIYEKIRPIIRKKNKQ</sequence>
<accession>A0A078ABW3</accession>
<reference evidence="1 2" key="1">
    <citation type="submission" date="2014-06" db="EMBL/GenBank/DDBJ databases">
        <authorList>
            <person name="Swart Estienne"/>
        </authorList>
    </citation>
    <scope>NUCLEOTIDE SEQUENCE [LARGE SCALE GENOMIC DNA]</scope>
    <source>
        <strain evidence="1 2">130c</strain>
    </source>
</reference>
<keyword evidence="2" id="KW-1185">Reference proteome</keyword>
<evidence type="ECO:0000313" key="2">
    <source>
        <dbReference type="Proteomes" id="UP000039865"/>
    </source>
</evidence>
<organism evidence="1 2">
    <name type="scientific">Stylonychia lemnae</name>
    <name type="common">Ciliate</name>
    <dbReference type="NCBI Taxonomy" id="5949"/>
    <lineage>
        <taxon>Eukaryota</taxon>
        <taxon>Sar</taxon>
        <taxon>Alveolata</taxon>
        <taxon>Ciliophora</taxon>
        <taxon>Intramacronucleata</taxon>
        <taxon>Spirotrichea</taxon>
        <taxon>Stichotrichia</taxon>
        <taxon>Sporadotrichida</taxon>
        <taxon>Oxytrichidae</taxon>
        <taxon>Stylonychinae</taxon>
        <taxon>Stylonychia</taxon>
    </lineage>
</organism>
<evidence type="ECO:0000313" key="1">
    <source>
        <dbReference type="EMBL" id="CDW79785.1"/>
    </source>
</evidence>
<protein>
    <submittedName>
        <fullName evidence="1">Uncharacterized protein</fullName>
    </submittedName>
</protein>
<proteinExistence type="predicted"/>
<gene>
    <name evidence="1" type="primary">Contig12679.g13538</name>
    <name evidence="1" type="ORF">STYLEM_8777</name>
</gene>
<dbReference type="Proteomes" id="UP000039865">
    <property type="component" value="Unassembled WGS sequence"/>
</dbReference>
<dbReference type="InParanoid" id="A0A078ABW3"/>
<dbReference type="EMBL" id="CCKQ01008339">
    <property type="protein sequence ID" value="CDW79785.1"/>
    <property type="molecule type" value="Genomic_DNA"/>
</dbReference>
<name>A0A078ABW3_STYLE</name>
<dbReference type="AlphaFoldDB" id="A0A078ABW3"/>